<feature type="domain" description="PTS EIIA type-2" evidence="7">
    <location>
        <begin position="517"/>
        <end position="661"/>
    </location>
</feature>
<dbReference type="InterPro" id="IPR011608">
    <property type="entry name" value="PRD"/>
</dbReference>
<evidence type="ECO:0000259" key="7">
    <source>
        <dbReference type="PROSITE" id="PS51094"/>
    </source>
</evidence>
<gene>
    <name evidence="10" type="ORF">PYH69_02965</name>
</gene>
<dbReference type="InterPro" id="IPR016152">
    <property type="entry name" value="PTrfase/Anion_transptr"/>
</dbReference>
<dbReference type="GeneID" id="99677581"/>
<evidence type="ECO:0000256" key="5">
    <source>
        <dbReference type="ARBA" id="ARBA00023159"/>
    </source>
</evidence>
<dbReference type="PANTHER" id="PTHR30185:SF18">
    <property type="entry name" value="TRANSCRIPTIONAL REGULATOR MTLR"/>
    <property type="match status" value="1"/>
</dbReference>
<evidence type="ECO:0000256" key="1">
    <source>
        <dbReference type="ARBA" id="ARBA00011798"/>
    </source>
</evidence>
<reference evidence="10" key="1">
    <citation type="journal article" date="2023" name="Antibiotics">
        <title>Prevalence and Molecular Characterization of Methicillin-Resistant Staphylococci (MRS) and Mammaliicocci (MRM) in Dromedary Camels from Algeria: First Detection of SCCmec-mecC Hybrid in Methicillin-Resistant Mammaliicoccus lentus.</title>
        <authorList>
            <person name="Belhout C."/>
            <person name="Boyen F."/>
            <person name="Vereecke N."/>
            <person name="Theuns S."/>
            <person name="Taibi N."/>
            <person name="Stegger M."/>
            <person name="de la Fe-Rodriguez P.Y."/>
            <person name="Bouayad L."/>
            <person name="Elgroud R."/>
            <person name="Butaye P."/>
        </authorList>
    </citation>
    <scope>NUCLEOTIDE SEQUENCE</scope>
    <source>
        <strain evidence="10">7048</strain>
    </source>
</reference>
<keyword evidence="6" id="KW-0804">Transcription</keyword>
<dbReference type="Gene3D" id="3.40.50.2300">
    <property type="match status" value="1"/>
</dbReference>
<dbReference type="Proteomes" id="UP001223261">
    <property type="component" value="Chromosome"/>
</dbReference>
<evidence type="ECO:0000256" key="2">
    <source>
        <dbReference type="ARBA" id="ARBA00022679"/>
    </source>
</evidence>
<dbReference type="InterPro" id="IPR050661">
    <property type="entry name" value="BglG_antiterminators"/>
</dbReference>
<dbReference type="CDD" id="cd05568">
    <property type="entry name" value="PTS_IIB_bgl_like"/>
    <property type="match status" value="1"/>
</dbReference>
<dbReference type="RefSeq" id="WP_016998451.1">
    <property type="nucleotide sequence ID" value="NZ_CP118776.1"/>
</dbReference>
<dbReference type="InterPro" id="IPR013011">
    <property type="entry name" value="PTS_EIIB_2"/>
</dbReference>
<dbReference type="AlphaFoldDB" id="A0AAX3W6P4"/>
<dbReference type="SUPFAM" id="SSF46785">
    <property type="entry name" value="Winged helix' DNA-binding domain"/>
    <property type="match status" value="1"/>
</dbReference>
<name>A0AAX3W6P4_MAMLE</name>
<dbReference type="SUPFAM" id="SSF55804">
    <property type="entry name" value="Phoshotransferase/anion transport protein"/>
    <property type="match status" value="1"/>
</dbReference>
<evidence type="ECO:0000259" key="9">
    <source>
        <dbReference type="PROSITE" id="PS51372"/>
    </source>
</evidence>
<evidence type="ECO:0000256" key="3">
    <source>
        <dbReference type="ARBA" id="ARBA00022737"/>
    </source>
</evidence>
<dbReference type="Gene3D" id="3.40.930.10">
    <property type="entry name" value="Mannitol-specific EII, Chain A"/>
    <property type="match status" value="1"/>
</dbReference>
<dbReference type="InterPro" id="IPR007737">
    <property type="entry name" value="Mga_HTH"/>
</dbReference>
<dbReference type="InterPro" id="IPR036634">
    <property type="entry name" value="PRD_sf"/>
</dbReference>
<evidence type="ECO:0000256" key="6">
    <source>
        <dbReference type="ARBA" id="ARBA00023163"/>
    </source>
</evidence>
<evidence type="ECO:0000313" key="11">
    <source>
        <dbReference type="Proteomes" id="UP001223261"/>
    </source>
</evidence>
<dbReference type="PROSITE" id="PS51372">
    <property type="entry name" value="PRD_2"/>
    <property type="match status" value="2"/>
</dbReference>
<keyword evidence="2" id="KW-0808">Transferase</keyword>
<dbReference type="InterPro" id="IPR002178">
    <property type="entry name" value="PTS_EIIA_type-2_dom"/>
</dbReference>
<dbReference type="Pfam" id="PF00874">
    <property type="entry name" value="PRD"/>
    <property type="match status" value="2"/>
</dbReference>
<accession>A0AAX3W6P4</accession>
<sequence length="663" mass="77663">MLSQREIDILSYLSQRRNEFVKSSEIASMLEISDRTVRKYIKQLKPEVQKNGATLISKQGFGYFLKVDLVIEFEKFLKQYLSLDESKQENINDAKDRQYYILNLLLFNKKCMTIEKLSNQLYISRSTISQDISSIKKLIAHYNLELVSKQQNGLVIKGDERDKRHFIMDYFLGNSFFSSINKYFQDTPLLQQINMEELAIIVVDETRESKVYLSDYILQNLVLHLGLMIRRLLDGYSLNTITSNEEVLTEKEMIVAKKILSRVERIYQISFPEEEAKYISLHIMSKGTKQLQSHSQSNLSKRVEKILKEIETDFDYPMSSDNQLLYGLVTHLEPLLKRVQNGIHLENPILNDIRNQNNDVLEMTRQYFSQLQELKDQNVSDGEWAYLTLHLLAAIEKYEQREKLNVLIICATGYGSAQVLKVRVAREFNMQMNIVDVISYYEITDKKLESIDLIISSIDLSTIVFKVPVIQVNVLLNEVDIRNINTYIQQQDTKRLQSHQLEDKDNVQLQQYSYYFDQYCSDYLFNYIEGSIDKESIYNRLIQQLSIKEDRDFECKLRNQLAYREELSTVLFSEAVAVPHTAQPVGDYSSIAVAIIPEGIYWNDAYQNIKVVIMLSPSKYNDNELKTIIDVIVNLIDSEENIQKLMECKTYQMFKDFMINQYR</sequence>
<keyword evidence="3" id="KW-0677">Repeat</keyword>
<dbReference type="Pfam" id="PF05043">
    <property type="entry name" value="Mga"/>
    <property type="match status" value="1"/>
</dbReference>
<protein>
    <submittedName>
        <fullName evidence="10">PRD domain-containing protein</fullName>
    </submittedName>
</protein>
<dbReference type="SUPFAM" id="SSF52794">
    <property type="entry name" value="PTS system IIB component-like"/>
    <property type="match status" value="1"/>
</dbReference>
<dbReference type="InterPro" id="IPR013196">
    <property type="entry name" value="HTH_11"/>
</dbReference>
<evidence type="ECO:0000259" key="8">
    <source>
        <dbReference type="PROSITE" id="PS51099"/>
    </source>
</evidence>
<dbReference type="SUPFAM" id="SSF63520">
    <property type="entry name" value="PTS-regulatory domain, PRD"/>
    <property type="match status" value="2"/>
</dbReference>
<dbReference type="PANTHER" id="PTHR30185">
    <property type="entry name" value="CRYPTIC BETA-GLUCOSIDE BGL OPERON ANTITERMINATOR"/>
    <property type="match status" value="1"/>
</dbReference>
<dbReference type="EMBL" id="CP118848">
    <property type="protein sequence ID" value="WHI60606.1"/>
    <property type="molecule type" value="Genomic_DNA"/>
</dbReference>
<dbReference type="GO" id="GO:0006355">
    <property type="term" value="P:regulation of DNA-templated transcription"/>
    <property type="evidence" value="ECO:0007669"/>
    <property type="project" value="InterPro"/>
</dbReference>
<evidence type="ECO:0000313" key="10">
    <source>
        <dbReference type="EMBL" id="WHI60606.1"/>
    </source>
</evidence>
<feature type="domain" description="PTS EIIB type-2" evidence="8">
    <location>
        <begin position="404"/>
        <end position="496"/>
    </location>
</feature>
<dbReference type="InterPro" id="IPR036095">
    <property type="entry name" value="PTS_EIIB-like_sf"/>
</dbReference>
<dbReference type="InterPro" id="IPR036390">
    <property type="entry name" value="WH_DNA-bd_sf"/>
</dbReference>
<feature type="domain" description="PRD" evidence="9">
    <location>
        <begin position="294"/>
        <end position="401"/>
    </location>
</feature>
<keyword evidence="4" id="KW-0805">Transcription regulation</keyword>
<feature type="domain" description="PRD" evidence="9">
    <location>
        <begin position="186"/>
        <end position="293"/>
    </location>
</feature>
<dbReference type="Gene3D" id="1.10.1790.10">
    <property type="entry name" value="PRD domain"/>
    <property type="match status" value="2"/>
</dbReference>
<dbReference type="PROSITE" id="PS51094">
    <property type="entry name" value="PTS_EIIA_TYPE_2"/>
    <property type="match status" value="1"/>
</dbReference>
<dbReference type="PROSITE" id="PS51099">
    <property type="entry name" value="PTS_EIIB_TYPE_2"/>
    <property type="match status" value="1"/>
</dbReference>
<dbReference type="InterPro" id="IPR036388">
    <property type="entry name" value="WH-like_DNA-bd_sf"/>
</dbReference>
<keyword evidence="5" id="KW-0010">Activator</keyword>
<dbReference type="Pfam" id="PF00359">
    <property type="entry name" value="PTS_EIIA_2"/>
    <property type="match status" value="1"/>
</dbReference>
<comment type="subunit">
    <text evidence="1">Homodimer or homotrimer. Seems to be a monomer when not phosphorylated.</text>
</comment>
<dbReference type="GO" id="GO:0009401">
    <property type="term" value="P:phosphoenolpyruvate-dependent sugar phosphotransferase system"/>
    <property type="evidence" value="ECO:0007669"/>
    <property type="project" value="InterPro"/>
</dbReference>
<dbReference type="Pfam" id="PF08279">
    <property type="entry name" value="HTH_11"/>
    <property type="match status" value="1"/>
</dbReference>
<organism evidence="10 11">
    <name type="scientific">Mammaliicoccus lentus</name>
    <name type="common">Staphylococcus lentus</name>
    <dbReference type="NCBI Taxonomy" id="42858"/>
    <lineage>
        <taxon>Bacteria</taxon>
        <taxon>Bacillati</taxon>
        <taxon>Bacillota</taxon>
        <taxon>Bacilli</taxon>
        <taxon>Bacillales</taxon>
        <taxon>Staphylococcaceae</taxon>
        <taxon>Mammaliicoccus</taxon>
    </lineage>
</organism>
<proteinExistence type="predicted"/>
<evidence type="ECO:0000256" key="4">
    <source>
        <dbReference type="ARBA" id="ARBA00023015"/>
    </source>
</evidence>
<dbReference type="GO" id="GO:0008982">
    <property type="term" value="F:protein-N(PI)-phosphohistidine-sugar phosphotransferase activity"/>
    <property type="evidence" value="ECO:0007669"/>
    <property type="project" value="InterPro"/>
</dbReference>
<dbReference type="Gene3D" id="1.10.10.10">
    <property type="entry name" value="Winged helix-like DNA-binding domain superfamily/Winged helix DNA-binding domain"/>
    <property type="match status" value="2"/>
</dbReference>